<evidence type="ECO:0000313" key="2">
    <source>
        <dbReference type="Proteomes" id="UP001434337"/>
    </source>
</evidence>
<name>A0ABZ3C6R7_9ACTN</name>
<dbReference type="PANTHER" id="PTHR30565">
    <property type="entry name" value="PROTEIN YCIF"/>
    <property type="match status" value="1"/>
</dbReference>
<dbReference type="InterPro" id="IPR009078">
    <property type="entry name" value="Ferritin-like_SF"/>
</dbReference>
<organism evidence="1 2">
    <name type="scientific">Propioniciclava soli</name>
    <dbReference type="NCBI Taxonomy" id="2775081"/>
    <lineage>
        <taxon>Bacteria</taxon>
        <taxon>Bacillati</taxon>
        <taxon>Actinomycetota</taxon>
        <taxon>Actinomycetes</taxon>
        <taxon>Propionibacteriales</taxon>
        <taxon>Propionibacteriaceae</taxon>
        <taxon>Propioniciclava</taxon>
    </lineage>
</organism>
<dbReference type="EMBL" id="CP115965">
    <property type="protein sequence ID" value="WZW98485.1"/>
    <property type="molecule type" value="Genomic_DNA"/>
</dbReference>
<dbReference type="SUPFAM" id="SSF47240">
    <property type="entry name" value="Ferritin-like"/>
    <property type="match status" value="1"/>
</dbReference>
<dbReference type="RefSeq" id="WP_342372519.1">
    <property type="nucleotide sequence ID" value="NZ_CP115965.1"/>
</dbReference>
<keyword evidence="2" id="KW-1185">Reference proteome</keyword>
<protein>
    <submittedName>
        <fullName evidence="1">Ferritin-like domain-containing protein</fullName>
    </submittedName>
</protein>
<dbReference type="Pfam" id="PF05974">
    <property type="entry name" value="DUF892"/>
    <property type="match status" value="1"/>
</dbReference>
<proteinExistence type="predicted"/>
<dbReference type="PANTHER" id="PTHR30565:SF9">
    <property type="entry name" value="PROTEIN YCIF"/>
    <property type="match status" value="1"/>
</dbReference>
<dbReference type="InterPro" id="IPR047114">
    <property type="entry name" value="YciF"/>
</dbReference>
<dbReference type="InterPro" id="IPR012347">
    <property type="entry name" value="Ferritin-like"/>
</dbReference>
<sequence length="169" mass="18678">MADKGLNDLFKDTLRDVYYAEKQVLKSLPKMERAAHAEEVKQAFRTHLKQTEGQIERLEKVFGMIDLTPRGKKCEAIDGILKEGDSVAEDYADTAALDAGLIAAAQAVEHYEITRYGTLRRWAKMLGMEEAASLLEQTLTEESETDDLLTQIADAGANKEALAEAKGDS</sequence>
<dbReference type="CDD" id="cd07909">
    <property type="entry name" value="YciF"/>
    <property type="match status" value="1"/>
</dbReference>
<evidence type="ECO:0000313" key="1">
    <source>
        <dbReference type="EMBL" id="WZW98485.1"/>
    </source>
</evidence>
<dbReference type="Proteomes" id="UP001434337">
    <property type="component" value="Chromosome"/>
</dbReference>
<accession>A0ABZ3C6R7</accession>
<gene>
    <name evidence="1" type="ORF">PCC79_16595</name>
</gene>
<dbReference type="InterPro" id="IPR010287">
    <property type="entry name" value="DUF892_YciF-like"/>
</dbReference>
<reference evidence="1 2" key="1">
    <citation type="journal article" date="2023" name="Environ Microbiome">
        <title>A coral-associated actinobacterium mitigates coral bleaching under heat stress.</title>
        <authorList>
            <person name="Li J."/>
            <person name="Zou Y."/>
            <person name="Li Q."/>
            <person name="Zhang J."/>
            <person name="Bourne D.G."/>
            <person name="Lyu Y."/>
            <person name="Liu C."/>
            <person name="Zhang S."/>
        </authorList>
    </citation>
    <scope>NUCLEOTIDE SEQUENCE [LARGE SCALE GENOMIC DNA]</scope>
    <source>
        <strain evidence="1 2">SCSIO 13291</strain>
    </source>
</reference>
<dbReference type="Gene3D" id="1.20.1260.10">
    <property type="match status" value="1"/>
</dbReference>